<dbReference type="EMBL" id="LAZR01003474">
    <property type="protein sequence ID" value="KKN17928.1"/>
    <property type="molecule type" value="Genomic_DNA"/>
</dbReference>
<comment type="caution">
    <text evidence="2">The sequence shown here is derived from an EMBL/GenBank/DDBJ whole genome shotgun (WGS) entry which is preliminary data.</text>
</comment>
<sequence>MVDRRTGDLTAQEAKACVYRAQGKSKAESYRLAFTQRKCTEKSLIEQASQLFAKSQIQSRVRDLLASVKAADIITIGESMVELLDFKAMAIEDRAHAALANYKRMELQVLGALKDNLAVTMEARATDKVLLEQLAGQNKAKLALAKEMLGAEDTFDQSIDKAGVERERQYEQARKATKSQGQDWERGVKMSRPGVRQDEGDKAFKAGQDGQV</sequence>
<gene>
    <name evidence="2" type="ORF">LCGC14_0960740</name>
</gene>
<protein>
    <recommendedName>
        <fullName evidence="3">Terminase small subunit</fullName>
    </recommendedName>
</protein>
<feature type="compositionally biased region" description="Basic and acidic residues" evidence="1">
    <location>
        <begin position="195"/>
        <end position="204"/>
    </location>
</feature>
<accession>A0A0F9RL27</accession>
<name>A0A0F9RL27_9ZZZZ</name>
<evidence type="ECO:0000313" key="2">
    <source>
        <dbReference type="EMBL" id="KKN17928.1"/>
    </source>
</evidence>
<dbReference type="AlphaFoldDB" id="A0A0F9RL27"/>
<proteinExistence type="predicted"/>
<feature type="region of interest" description="Disordered" evidence="1">
    <location>
        <begin position="166"/>
        <end position="212"/>
    </location>
</feature>
<evidence type="ECO:0008006" key="3">
    <source>
        <dbReference type="Google" id="ProtNLM"/>
    </source>
</evidence>
<organism evidence="2">
    <name type="scientific">marine sediment metagenome</name>
    <dbReference type="NCBI Taxonomy" id="412755"/>
    <lineage>
        <taxon>unclassified sequences</taxon>
        <taxon>metagenomes</taxon>
        <taxon>ecological metagenomes</taxon>
    </lineage>
</organism>
<reference evidence="2" key="1">
    <citation type="journal article" date="2015" name="Nature">
        <title>Complex archaea that bridge the gap between prokaryotes and eukaryotes.</title>
        <authorList>
            <person name="Spang A."/>
            <person name="Saw J.H."/>
            <person name="Jorgensen S.L."/>
            <person name="Zaremba-Niedzwiedzka K."/>
            <person name="Martijn J."/>
            <person name="Lind A.E."/>
            <person name="van Eijk R."/>
            <person name="Schleper C."/>
            <person name="Guy L."/>
            <person name="Ettema T.J."/>
        </authorList>
    </citation>
    <scope>NUCLEOTIDE SEQUENCE</scope>
</reference>
<evidence type="ECO:0000256" key="1">
    <source>
        <dbReference type="SAM" id="MobiDB-lite"/>
    </source>
</evidence>